<evidence type="ECO:0000256" key="2">
    <source>
        <dbReference type="ARBA" id="ARBA00022741"/>
    </source>
</evidence>
<dbReference type="Proteomes" id="UP000004754">
    <property type="component" value="Unassembled WGS sequence"/>
</dbReference>
<comment type="caution">
    <text evidence="7">The sequence shown here is derived from an EMBL/GenBank/DDBJ whole genome shotgun (WGS) entry which is preliminary data.</text>
</comment>
<dbReference type="STRING" id="887929.HMP0721_0477"/>
<dbReference type="Pfam" id="PF01926">
    <property type="entry name" value="MMR_HSR1"/>
    <property type="match status" value="1"/>
</dbReference>
<comment type="function">
    <text evidence="4">Required for a late step of 50S ribosomal subunit assembly. Has GTPase activity.</text>
</comment>
<evidence type="ECO:0000256" key="4">
    <source>
        <dbReference type="PIRNR" id="PIRNR006230"/>
    </source>
</evidence>
<keyword evidence="2 4" id="KW-0547">Nucleotide-binding</keyword>
<dbReference type="GO" id="GO:0005525">
    <property type="term" value="F:GTP binding"/>
    <property type="evidence" value="ECO:0007669"/>
    <property type="project" value="UniProtKB-KW"/>
</dbReference>
<keyword evidence="3 4" id="KW-0342">GTP-binding</keyword>
<dbReference type="RefSeq" id="WP_006597896.1">
    <property type="nucleotide sequence ID" value="NZ_GL622359.1"/>
</dbReference>
<dbReference type="EMBL" id="AEQN01000007">
    <property type="protein sequence ID" value="EFV02569.1"/>
    <property type="molecule type" value="Genomic_DNA"/>
</dbReference>
<evidence type="ECO:0000259" key="6">
    <source>
        <dbReference type="PROSITE" id="PS51721"/>
    </source>
</evidence>
<dbReference type="PROSITE" id="PS51721">
    <property type="entry name" value="G_CP"/>
    <property type="match status" value="1"/>
</dbReference>
<evidence type="ECO:0000256" key="1">
    <source>
        <dbReference type="ARBA" id="ARBA00014898"/>
    </source>
</evidence>
<dbReference type="Gene3D" id="3.40.50.300">
    <property type="entry name" value="P-loop containing nucleotide triphosphate hydrolases"/>
    <property type="match status" value="1"/>
</dbReference>
<reference evidence="7 8" key="1">
    <citation type="submission" date="2010-12" db="EMBL/GenBank/DDBJ databases">
        <authorList>
            <person name="Muzny D."/>
            <person name="Qin X."/>
            <person name="Deng J."/>
            <person name="Jiang H."/>
            <person name="Liu Y."/>
            <person name="Qu J."/>
            <person name="Song X.-Z."/>
            <person name="Zhang L."/>
            <person name="Thornton R."/>
            <person name="Coyle M."/>
            <person name="Francisco L."/>
            <person name="Jackson L."/>
            <person name="Javaid M."/>
            <person name="Korchina V."/>
            <person name="Kovar C."/>
            <person name="Mata R."/>
            <person name="Mathew T."/>
            <person name="Ngo R."/>
            <person name="Nguyen L."/>
            <person name="Nguyen N."/>
            <person name="Okwuonu G."/>
            <person name="Ongeri F."/>
            <person name="Pham C."/>
            <person name="Simmons D."/>
            <person name="Wilczek-Boney K."/>
            <person name="Hale W."/>
            <person name="Jakkamsetti A."/>
            <person name="Pham P."/>
            <person name="Ruth R."/>
            <person name="San Lucas F."/>
            <person name="Warren J."/>
            <person name="Zhang J."/>
            <person name="Zhao Z."/>
            <person name="Zhou C."/>
            <person name="Zhu D."/>
            <person name="Lee S."/>
            <person name="Bess C."/>
            <person name="Blankenburg K."/>
            <person name="Forbes L."/>
            <person name="Fu Q."/>
            <person name="Gubbala S."/>
            <person name="Hirani K."/>
            <person name="Jayaseelan J.C."/>
            <person name="Lara F."/>
            <person name="Munidasa M."/>
            <person name="Palculict T."/>
            <person name="Patil S."/>
            <person name="Pu L.-L."/>
            <person name="Saada N."/>
            <person name="Tang L."/>
            <person name="Weissenberger G."/>
            <person name="Zhu Y."/>
            <person name="Hemphill L."/>
            <person name="Shang Y."/>
            <person name="Youmans B."/>
            <person name="Ayvaz T."/>
            <person name="Ross M."/>
            <person name="Santibanez J."/>
            <person name="Aqrawi P."/>
            <person name="Gross S."/>
            <person name="Joshi V."/>
            <person name="Fowler G."/>
            <person name="Nazareth L."/>
            <person name="Reid J."/>
            <person name="Worley K."/>
            <person name="Petrosino J."/>
            <person name="Highlander S."/>
            <person name="Gibbs R."/>
        </authorList>
    </citation>
    <scope>NUCLEOTIDE SEQUENCE [LARGE SCALE GENOMIC DNA]</scope>
    <source>
        <strain evidence="7 8">ATCC 23263</strain>
    </source>
</reference>
<dbReference type="AlphaFoldDB" id="E6MEP4"/>
<dbReference type="GO" id="GO:0003924">
    <property type="term" value="F:GTPase activity"/>
    <property type="evidence" value="ECO:0007669"/>
    <property type="project" value="TreeGrafter"/>
</dbReference>
<evidence type="ECO:0000313" key="8">
    <source>
        <dbReference type="Proteomes" id="UP000004754"/>
    </source>
</evidence>
<dbReference type="PIRSF" id="PIRSF006230">
    <property type="entry name" value="MG442"/>
    <property type="match status" value="1"/>
</dbReference>
<dbReference type="Gene3D" id="1.10.1580.10">
    <property type="match status" value="1"/>
</dbReference>
<comment type="similarity">
    <text evidence="4">Belongs to the TRAFAC class YlqF/YawG GTPase family. MTG1 subfamily.</text>
</comment>
<feature type="binding site" evidence="5">
    <location>
        <position position="173"/>
    </location>
    <ligand>
        <name>GTP</name>
        <dbReference type="ChEBI" id="CHEBI:37565"/>
    </ligand>
</feature>
<evidence type="ECO:0000256" key="3">
    <source>
        <dbReference type="ARBA" id="ARBA00023134"/>
    </source>
</evidence>
<dbReference type="GO" id="GO:0006412">
    <property type="term" value="P:translation"/>
    <property type="evidence" value="ECO:0007669"/>
    <property type="project" value="TreeGrafter"/>
</dbReference>
<proteinExistence type="inferred from homology"/>
<dbReference type="CDD" id="cd01856">
    <property type="entry name" value="YlqF"/>
    <property type="match status" value="1"/>
</dbReference>
<keyword evidence="8" id="KW-1185">Reference proteome</keyword>
<gene>
    <name evidence="7" type="primary">ylqF</name>
    <name evidence="7" type="ORF">HMP0721_0477</name>
</gene>
<dbReference type="InterPro" id="IPR030378">
    <property type="entry name" value="G_CP_dom"/>
</dbReference>
<protein>
    <recommendedName>
        <fullName evidence="1 4">Ribosome biogenesis GTPase A</fullName>
    </recommendedName>
</protein>
<organism evidence="7 8">
    <name type="scientific">Pseudoramibacter alactolyticus ATCC 23263</name>
    <dbReference type="NCBI Taxonomy" id="887929"/>
    <lineage>
        <taxon>Bacteria</taxon>
        <taxon>Bacillati</taxon>
        <taxon>Bacillota</taxon>
        <taxon>Clostridia</taxon>
        <taxon>Eubacteriales</taxon>
        <taxon>Eubacteriaceae</taxon>
        <taxon>Pseudoramibacter</taxon>
    </lineage>
</organism>
<sequence>MDIERKKIQWYPGHMAKAGRQIGEKLKLIDVVIEVLDARVPRASRNPGIFKMLKGRRVSHVILLNKSDLADPGMTQKWAASFLDTPGIDAVLPFTAFDGKAKKRLIDTLHQVNTQEKRLIKCLLCGIPNVGKSAIINTLAGKKKAQTDNKPGVTKGQQWIQTGSDILFLDTPGILWPRFEDDVIGTELAWIGSIKDTIFEKENLAGDLMQFMISHYPKRLEKRYDLDVMREKPAWRLFDELCEGKKLLMRGNQYDYARASQMLLTDFKNGKLGRITIDDVKG</sequence>
<comment type="subcellular location">
    <subcellularLocation>
        <location evidence="4">Cytoplasm</location>
    </subcellularLocation>
</comment>
<keyword evidence="4" id="KW-0963">Cytoplasm</keyword>
<dbReference type="eggNOG" id="COG1161">
    <property type="taxonomic scope" value="Bacteria"/>
</dbReference>
<dbReference type="PANTHER" id="PTHR45782">
    <property type="entry name" value="MITOCHONDRIAL RIBOSOME-ASSOCIATED GTPASE 1"/>
    <property type="match status" value="1"/>
</dbReference>
<dbReference type="InterPro" id="IPR023179">
    <property type="entry name" value="GTP-bd_ortho_bundle_sf"/>
</dbReference>
<dbReference type="PANTHER" id="PTHR45782:SF4">
    <property type="entry name" value="MITOCHONDRIAL RIBOSOME-ASSOCIATED GTPASE 1"/>
    <property type="match status" value="1"/>
</dbReference>
<dbReference type="GO" id="GO:0005737">
    <property type="term" value="C:cytoplasm"/>
    <property type="evidence" value="ECO:0007669"/>
    <property type="project" value="UniProtKB-SubCell"/>
</dbReference>
<dbReference type="InterPro" id="IPR006073">
    <property type="entry name" value="GTP-bd"/>
</dbReference>
<evidence type="ECO:0000256" key="5">
    <source>
        <dbReference type="PIRSR" id="PIRSR006230-1"/>
    </source>
</evidence>
<dbReference type="InterPro" id="IPR027417">
    <property type="entry name" value="P-loop_NTPase"/>
</dbReference>
<dbReference type="InterPro" id="IPR016478">
    <property type="entry name" value="GTPase_MTG1"/>
</dbReference>
<name>E6MEP4_9FIRM</name>
<dbReference type="InterPro" id="IPR019991">
    <property type="entry name" value="GTP-bd_ribosome_bgen"/>
</dbReference>
<dbReference type="OrthoDB" id="9779790at2"/>
<evidence type="ECO:0000313" key="7">
    <source>
        <dbReference type="EMBL" id="EFV02569.1"/>
    </source>
</evidence>
<dbReference type="NCBIfam" id="TIGR03596">
    <property type="entry name" value="GTPase_YlqF"/>
    <property type="match status" value="1"/>
</dbReference>
<dbReference type="HOGENOM" id="CLU_011106_1_0_9"/>
<feature type="domain" description="CP-type G" evidence="6">
    <location>
        <begin position="16"/>
        <end position="177"/>
    </location>
</feature>
<feature type="binding site" evidence="5">
    <location>
        <begin position="65"/>
        <end position="68"/>
    </location>
    <ligand>
        <name>GTP</name>
        <dbReference type="ChEBI" id="CHEBI:37565"/>
    </ligand>
</feature>
<accession>E6MEP4</accession>
<dbReference type="SUPFAM" id="SSF52540">
    <property type="entry name" value="P-loop containing nucleoside triphosphate hydrolases"/>
    <property type="match status" value="1"/>
</dbReference>